<sequence length="137" mass="15861">MTSISPSHHVPWPGHVLVTGLLLPLSVEKQYTKVETDEQQFIPDNLAKAHPNAYDLIVAKQATLLHEIAESARLWDQWVKQRREVEEENIRQRVTSITQRLISLGYKNELRYLGRNYQKLREHPLGSLPEKLSDEGE</sequence>
<protein>
    <submittedName>
        <fullName evidence="1">Uncharacterized protein</fullName>
    </submittedName>
</protein>
<dbReference type="AlphaFoldDB" id="S8ET87"/>
<dbReference type="HOGENOM" id="CLU_1865158_0_0_1"/>
<keyword evidence="2" id="KW-1185">Reference proteome</keyword>
<gene>
    <name evidence="1" type="ORF">FOMPIDRAFT_1056424</name>
</gene>
<reference evidence="1 2" key="1">
    <citation type="journal article" date="2012" name="Science">
        <title>The Paleozoic origin of enzymatic lignin decomposition reconstructed from 31 fungal genomes.</title>
        <authorList>
            <person name="Floudas D."/>
            <person name="Binder M."/>
            <person name="Riley R."/>
            <person name="Barry K."/>
            <person name="Blanchette R.A."/>
            <person name="Henrissat B."/>
            <person name="Martinez A.T."/>
            <person name="Otillar R."/>
            <person name="Spatafora J.W."/>
            <person name="Yadav J.S."/>
            <person name="Aerts A."/>
            <person name="Benoit I."/>
            <person name="Boyd A."/>
            <person name="Carlson A."/>
            <person name="Copeland A."/>
            <person name="Coutinho P.M."/>
            <person name="de Vries R.P."/>
            <person name="Ferreira P."/>
            <person name="Findley K."/>
            <person name="Foster B."/>
            <person name="Gaskell J."/>
            <person name="Glotzer D."/>
            <person name="Gorecki P."/>
            <person name="Heitman J."/>
            <person name="Hesse C."/>
            <person name="Hori C."/>
            <person name="Igarashi K."/>
            <person name="Jurgens J.A."/>
            <person name="Kallen N."/>
            <person name="Kersten P."/>
            <person name="Kohler A."/>
            <person name="Kuees U."/>
            <person name="Kumar T.K.A."/>
            <person name="Kuo A."/>
            <person name="LaButti K."/>
            <person name="Larrondo L.F."/>
            <person name="Lindquist E."/>
            <person name="Ling A."/>
            <person name="Lombard V."/>
            <person name="Lucas S."/>
            <person name="Lundell T."/>
            <person name="Martin R."/>
            <person name="McLaughlin D.J."/>
            <person name="Morgenstern I."/>
            <person name="Morin E."/>
            <person name="Murat C."/>
            <person name="Nagy L.G."/>
            <person name="Nolan M."/>
            <person name="Ohm R.A."/>
            <person name="Patyshakuliyeva A."/>
            <person name="Rokas A."/>
            <person name="Ruiz-Duenas F.J."/>
            <person name="Sabat G."/>
            <person name="Salamov A."/>
            <person name="Samejima M."/>
            <person name="Schmutz J."/>
            <person name="Slot J.C."/>
            <person name="St John F."/>
            <person name="Stenlid J."/>
            <person name="Sun H."/>
            <person name="Sun S."/>
            <person name="Syed K."/>
            <person name="Tsang A."/>
            <person name="Wiebenga A."/>
            <person name="Young D."/>
            <person name="Pisabarro A."/>
            <person name="Eastwood D.C."/>
            <person name="Martin F."/>
            <person name="Cullen D."/>
            <person name="Grigoriev I.V."/>
            <person name="Hibbett D.S."/>
        </authorList>
    </citation>
    <scope>NUCLEOTIDE SEQUENCE</scope>
    <source>
        <strain evidence="2">FP-58527</strain>
    </source>
</reference>
<evidence type="ECO:0000313" key="2">
    <source>
        <dbReference type="Proteomes" id="UP000015241"/>
    </source>
</evidence>
<dbReference type="EMBL" id="KE504319">
    <property type="protein sequence ID" value="EPS92940.1"/>
    <property type="molecule type" value="Genomic_DNA"/>
</dbReference>
<organism evidence="1 2">
    <name type="scientific">Fomitopsis schrenkii</name>
    <name type="common">Brown rot fungus</name>
    <dbReference type="NCBI Taxonomy" id="2126942"/>
    <lineage>
        <taxon>Eukaryota</taxon>
        <taxon>Fungi</taxon>
        <taxon>Dikarya</taxon>
        <taxon>Basidiomycota</taxon>
        <taxon>Agaricomycotina</taxon>
        <taxon>Agaricomycetes</taxon>
        <taxon>Polyporales</taxon>
        <taxon>Fomitopsis</taxon>
    </lineage>
</organism>
<dbReference type="InParanoid" id="S8ET87"/>
<accession>S8ET87</accession>
<name>S8ET87_FOMSC</name>
<evidence type="ECO:0000313" key="1">
    <source>
        <dbReference type="EMBL" id="EPS92940.1"/>
    </source>
</evidence>
<dbReference type="Proteomes" id="UP000015241">
    <property type="component" value="Unassembled WGS sequence"/>
</dbReference>
<proteinExistence type="predicted"/>